<evidence type="ECO:0000256" key="12">
    <source>
        <dbReference type="ARBA" id="ARBA00023180"/>
    </source>
</evidence>
<evidence type="ECO:0000256" key="14">
    <source>
        <dbReference type="RuleBase" id="RU000688"/>
    </source>
</evidence>
<evidence type="ECO:0000256" key="15">
    <source>
        <dbReference type="RuleBase" id="RU363047"/>
    </source>
</evidence>
<dbReference type="GO" id="GO:0004930">
    <property type="term" value="F:G protein-coupled receptor activity"/>
    <property type="evidence" value="ECO:0007669"/>
    <property type="project" value="UniProtKB-KW"/>
</dbReference>
<dbReference type="GO" id="GO:0005886">
    <property type="term" value="C:plasma membrane"/>
    <property type="evidence" value="ECO:0007669"/>
    <property type="project" value="UniProtKB-SubCell"/>
</dbReference>
<dbReference type="CDD" id="cd13954">
    <property type="entry name" value="7tmA_OR"/>
    <property type="match status" value="1"/>
</dbReference>
<evidence type="ECO:0000313" key="18">
    <source>
        <dbReference type="RefSeq" id="XP_033779091.1"/>
    </source>
</evidence>
<dbReference type="InParanoid" id="A0A6P8PUS0"/>
<feature type="transmembrane region" description="Helical" evidence="15">
    <location>
        <begin position="59"/>
        <end position="80"/>
    </location>
</feature>
<evidence type="ECO:0000256" key="10">
    <source>
        <dbReference type="ARBA" id="ARBA00023157"/>
    </source>
</evidence>
<evidence type="ECO:0000259" key="16">
    <source>
        <dbReference type="PROSITE" id="PS50262"/>
    </source>
</evidence>
<dbReference type="PROSITE" id="PS00237">
    <property type="entry name" value="G_PROTEIN_RECEP_F1_1"/>
    <property type="match status" value="1"/>
</dbReference>
<dbReference type="RefSeq" id="XP_033779091.1">
    <property type="nucleotide sequence ID" value="XM_033923200.1"/>
</dbReference>
<sequence length="314" mass="36249">MAENDTTGADFLLVGFLLSQEQEVIAFTIFLFIYIFTIMANILIIVLVRVDQSLHKPMYFFLSNFSFLEIWYITTIIPKMLADILSKRRFISHNGCITQFYFFFVFGAMENLLLGVMALDRFLAICYPLRYPILMNDKTCIQLAGGCWVFSCVSLLLPSVSMYQLSFCEPLVIDHIFCDFSPLMKLSCNRYSLSEVSFTFLSWVLILCCFLLIMMSYIFIIATILRMSSAARRQNVFATCASHLMVVLIYYGSAMFTYIRPPTHESFPFDKVVFVFCIVGTPLMNPIIYSLRNQEVKAAIMRLIARLKRLRNSL</sequence>
<dbReference type="Pfam" id="PF13853">
    <property type="entry name" value="7tm_4"/>
    <property type="match status" value="1"/>
</dbReference>
<dbReference type="KEGG" id="gsh:117349608"/>
<dbReference type="GeneID" id="117349608"/>
<keyword evidence="6 15" id="KW-0552">Olfaction</keyword>
<dbReference type="Proteomes" id="UP000515159">
    <property type="component" value="Chromosome 16"/>
</dbReference>
<feature type="transmembrane region" description="Helical" evidence="15">
    <location>
        <begin position="100"/>
        <end position="119"/>
    </location>
</feature>
<keyword evidence="4 15" id="KW-0716">Sensory transduction</keyword>
<feature type="transmembrane region" description="Helical" evidence="15">
    <location>
        <begin position="271"/>
        <end position="291"/>
    </location>
</feature>
<evidence type="ECO:0000256" key="1">
    <source>
        <dbReference type="ARBA" id="ARBA00004651"/>
    </source>
</evidence>
<keyword evidence="8 14" id="KW-0297">G-protein coupled receptor</keyword>
<evidence type="ECO:0000256" key="8">
    <source>
        <dbReference type="ARBA" id="ARBA00023040"/>
    </source>
</evidence>
<dbReference type="InterPro" id="IPR000276">
    <property type="entry name" value="GPCR_Rhodpsn"/>
</dbReference>
<dbReference type="InterPro" id="IPR017452">
    <property type="entry name" value="GPCR_Rhodpsn_7TM"/>
</dbReference>
<dbReference type="OrthoDB" id="9445499at2759"/>
<evidence type="ECO:0000256" key="11">
    <source>
        <dbReference type="ARBA" id="ARBA00023170"/>
    </source>
</evidence>
<feature type="transmembrane region" description="Helical" evidence="15">
    <location>
        <begin position="236"/>
        <end position="259"/>
    </location>
</feature>
<evidence type="ECO:0000256" key="2">
    <source>
        <dbReference type="ARBA" id="ARBA00010663"/>
    </source>
</evidence>
<keyword evidence="11 14" id="KW-0675">Receptor</keyword>
<gene>
    <name evidence="18" type="primary">LOC117349608</name>
</gene>
<keyword evidence="13 14" id="KW-0807">Transducer</keyword>
<evidence type="ECO:0000313" key="17">
    <source>
        <dbReference type="Proteomes" id="UP000515159"/>
    </source>
</evidence>
<feature type="domain" description="G-protein coupled receptors family 1 profile" evidence="16">
    <location>
        <begin position="40"/>
        <end position="289"/>
    </location>
</feature>
<dbReference type="FunFam" id="1.20.1070.10:FF:000001">
    <property type="entry name" value="Olfactory receptor"/>
    <property type="match status" value="1"/>
</dbReference>
<evidence type="ECO:0000256" key="7">
    <source>
        <dbReference type="ARBA" id="ARBA00022989"/>
    </source>
</evidence>
<evidence type="ECO:0000256" key="4">
    <source>
        <dbReference type="ARBA" id="ARBA00022606"/>
    </source>
</evidence>
<feature type="transmembrane region" description="Helical" evidence="15">
    <location>
        <begin position="200"/>
        <end position="224"/>
    </location>
</feature>
<keyword evidence="9 15" id="KW-0472">Membrane</keyword>
<keyword evidence="5 14" id="KW-0812">Transmembrane</keyword>
<evidence type="ECO:0000256" key="9">
    <source>
        <dbReference type="ARBA" id="ARBA00023136"/>
    </source>
</evidence>
<keyword evidence="3 15" id="KW-1003">Cell membrane</keyword>
<dbReference type="InterPro" id="IPR050939">
    <property type="entry name" value="Olfactory_GPCR1"/>
</dbReference>
<name>A0A6P8PUS0_GEOSA</name>
<keyword evidence="7 15" id="KW-1133">Transmembrane helix</keyword>
<accession>A0A6P8PUS0</accession>
<comment type="similarity">
    <text evidence="2 14">Belongs to the G-protein coupled receptor 1 family.</text>
</comment>
<evidence type="ECO:0000256" key="13">
    <source>
        <dbReference type="ARBA" id="ARBA00023224"/>
    </source>
</evidence>
<dbReference type="PROSITE" id="PS50262">
    <property type="entry name" value="G_PROTEIN_RECEP_F1_2"/>
    <property type="match status" value="1"/>
</dbReference>
<evidence type="ECO:0000256" key="3">
    <source>
        <dbReference type="ARBA" id="ARBA00022475"/>
    </source>
</evidence>
<keyword evidence="17" id="KW-1185">Reference proteome</keyword>
<feature type="transmembrane region" description="Helical" evidence="15">
    <location>
        <begin position="24"/>
        <end position="47"/>
    </location>
</feature>
<dbReference type="AlphaFoldDB" id="A0A6P8PUS0"/>
<keyword evidence="10" id="KW-1015">Disulfide bond</keyword>
<feature type="transmembrane region" description="Helical" evidence="15">
    <location>
        <begin position="140"/>
        <end position="157"/>
    </location>
</feature>
<protein>
    <recommendedName>
        <fullName evidence="15">Olfactory receptor</fullName>
    </recommendedName>
</protein>
<keyword evidence="12" id="KW-0325">Glycoprotein</keyword>
<dbReference type="FunFam" id="1.10.1220.70:FF:000001">
    <property type="entry name" value="Olfactory receptor"/>
    <property type="match status" value="1"/>
</dbReference>
<dbReference type="PANTHER" id="PTHR24242:SF359">
    <property type="entry name" value="ODORANT RECEPTOR-RELATED"/>
    <property type="match status" value="1"/>
</dbReference>
<dbReference type="Gene3D" id="1.20.1070.10">
    <property type="entry name" value="Rhodopsin 7-helix transmembrane proteins"/>
    <property type="match status" value="1"/>
</dbReference>
<evidence type="ECO:0000256" key="5">
    <source>
        <dbReference type="ARBA" id="ARBA00022692"/>
    </source>
</evidence>
<comment type="subcellular location">
    <subcellularLocation>
        <location evidence="1 15">Cell membrane</location>
        <topology evidence="1 15">Multi-pass membrane protein</topology>
    </subcellularLocation>
</comment>
<dbReference type="PRINTS" id="PR00245">
    <property type="entry name" value="OLFACTORYR"/>
</dbReference>
<organism evidence="17 18">
    <name type="scientific">Geotrypetes seraphini</name>
    <name type="common">Gaboon caecilian</name>
    <name type="synonym">Caecilia seraphini</name>
    <dbReference type="NCBI Taxonomy" id="260995"/>
    <lineage>
        <taxon>Eukaryota</taxon>
        <taxon>Metazoa</taxon>
        <taxon>Chordata</taxon>
        <taxon>Craniata</taxon>
        <taxon>Vertebrata</taxon>
        <taxon>Euteleostomi</taxon>
        <taxon>Amphibia</taxon>
        <taxon>Gymnophiona</taxon>
        <taxon>Geotrypetes</taxon>
    </lineage>
</organism>
<dbReference type="InterPro" id="IPR000725">
    <property type="entry name" value="Olfact_rcpt"/>
</dbReference>
<dbReference type="SUPFAM" id="SSF81321">
    <property type="entry name" value="Family A G protein-coupled receptor-like"/>
    <property type="match status" value="1"/>
</dbReference>
<dbReference type="PRINTS" id="PR00237">
    <property type="entry name" value="GPCRRHODOPSN"/>
</dbReference>
<dbReference type="GO" id="GO:0004984">
    <property type="term" value="F:olfactory receptor activity"/>
    <property type="evidence" value="ECO:0007669"/>
    <property type="project" value="InterPro"/>
</dbReference>
<dbReference type="PANTHER" id="PTHR24242">
    <property type="entry name" value="G-PROTEIN COUPLED RECEPTOR"/>
    <property type="match status" value="1"/>
</dbReference>
<reference evidence="18" key="1">
    <citation type="submission" date="2025-08" db="UniProtKB">
        <authorList>
            <consortium name="RefSeq"/>
        </authorList>
    </citation>
    <scope>IDENTIFICATION</scope>
</reference>
<evidence type="ECO:0000256" key="6">
    <source>
        <dbReference type="ARBA" id="ARBA00022725"/>
    </source>
</evidence>
<proteinExistence type="inferred from homology"/>